<sequence length="276" mass="29526">MGKTEGRLERERFAAELRELRVKAGNPSFRTMAAAAGRTVSHATLHEAAAGTRFPSWTTTRAFVAACGGDEQAWFERWQDARDPAAPVEDGAPEEIAEPAAAEEPGRWWRGWPVLIAGAAAVAIAAVPFLWPDGGGAGQGPKAIAATGPTPTELQKPLVEGDGSRFVADRTIPDGTVVKPNERFTKVWEIANVGTIFWKNRYLERISSPQDNGTCSTPGKVPIPDTPAGTNVLISVPVTAPASKGSCWVAWKMIDGRGRPFLPASRPIFFTVVVSD</sequence>
<dbReference type="Proteomes" id="UP001501237">
    <property type="component" value="Unassembled WGS sequence"/>
</dbReference>
<dbReference type="Pfam" id="PF16158">
    <property type="entry name" value="N_BRCA1_IG"/>
    <property type="match status" value="1"/>
</dbReference>
<dbReference type="PANTHER" id="PTHR20930:SF0">
    <property type="entry name" value="PROTEIN ILRUN"/>
    <property type="match status" value="1"/>
</dbReference>
<dbReference type="CDD" id="cd14947">
    <property type="entry name" value="NBR1_like"/>
    <property type="match status" value="1"/>
</dbReference>
<name>A0ABP6QPS7_9ACTN</name>
<organism evidence="2 3">
    <name type="scientific">Actinocorallia longicatena</name>
    <dbReference type="NCBI Taxonomy" id="111803"/>
    <lineage>
        <taxon>Bacteria</taxon>
        <taxon>Bacillati</taxon>
        <taxon>Actinomycetota</taxon>
        <taxon>Actinomycetes</taxon>
        <taxon>Streptosporangiales</taxon>
        <taxon>Thermomonosporaceae</taxon>
        <taxon>Actinocorallia</taxon>
    </lineage>
</organism>
<gene>
    <name evidence="2" type="ORF">GCM10010468_77360</name>
</gene>
<evidence type="ECO:0000259" key="1">
    <source>
        <dbReference type="Pfam" id="PF16158"/>
    </source>
</evidence>
<dbReference type="Pfam" id="PF13560">
    <property type="entry name" value="HTH_31"/>
    <property type="match status" value="1"/>
</dbReference>
<reference evidence="3" key="1">
    <citation type="journal article" date="2019" name="Int. J. Syst. Evol. Microbiol.">
        <title>The Global Catalogue of Microorganisms (GCM) 10K type strain sequencing project: providing services to taxonomists for standard genome sequencing and annotation.</title>
        <authorList>
            <consortium name="The Broad Institute Genomics Platform"/>
            <consortium name="The Broad Institute Genome Sequencing Center for Infectious Disease"/>
            <person name="Wu L."/>
            <person name="Ma J."/>
        </authorList>
    </citation>
    <scope>NUCLEOTIDE SEQUENCE [LARGE SCALE GENOMIC DNA]</scope>
    <source>
        <strain evidence="3">JCM 9377</strain>
    </source>
</reference>
<dbReference type="PANTHER" id="PTHR20930">
    <property type="entry name" value="OVARIAN CARCINOMA ANTIGEN CA125-RELATED"/>
    <property type="match status" value="1"/>
</dbReference>
<comment type="caution">
    <text evidence="2">The sequence shown here is derived from an EMBL/GenBank/DDBJ whole genome shotgun (WGS) entry which is preliminary data.</text>
</comment>
<dbReference type="Gene3D" id="2.60.40.10">
    <property type="entry name" value="Immunoglobulins"/>
    <property type="match status" value="1"/>
</dbReference>
<evidence type="ECO:0000313" key="2">
    <source>
        <dbReference type="EMBL" id="GAA3240599.1"/>
    </source>
</evidence>
<dbReference type="RefSeq" id="WP_344839017.1">
    <property type="nucleotide sequence ID" value="NZ_BAAAUV010000042.1"/>
</dbReference>
<dbReference type="EMBL" id="BAAAUV010000042">
    <property type="protein sequence ID" value="GAA3240599.1"/>
    <property type="molecule type" value="Genomic_DNA"/>
</dbReference>
<dbReference type="InterPro" id="IPR032350">
    <property type="entry name" value="Nbr1_FW"/>
</dbReference>
<accession>A0ABP6QPS7</accession>
<protein>
    <recommendedName>
        <fullName evidence="1">Nbr1 FW domain-containing protein</fullName>
    </recommendedName>
</protein>
<dbReference type="InterPro" id="IPR013783">
    <property type="entry name" value="Ig-like_fold"/>
</dbReference>
<proteinExistence type="predicted"/>
<evidence type="ECO:0000313" key="3">
    <source>
        <dbReference type="Proteomes" id="UP001501237"/>
    </source>
</evidence>
<feature type="domain" description="Nbr1 FW" evidence="1">
    <location>
        <begin position="171"/>
        <end position="261"/>
    </location>
</feature>
<keyword evidence="3" id="KW-1185">Reference proteome</keyword>